<gene>
    <name evidence="2" type="ORF">MEDL_13779</name>
</gene>
<dbReference type="EMBL" id="CAJPWZ010000708">
    <property type="protein sequence ID" value="CAG2199020.1"/>
    <property type="molecule type" value="Genomic_DNA"/>
</dbReference>
<evidence type="ECO:0000313" key="3">
    <source>
        <dbReference type="Proteomes" id="UP000683360"/>
    </source>
</evidence>
<accession>A0A8S3QQ50</accession>
<protein>
    <submittedName>
        <fullName evidence="2">Uncharacterized protein</fullName>
    </submittedName>
</protein>
<dbReference type="Gene3D" id="1.20.5.340">
    <property type="match status" value="1"/>
</dbReference>
<dbReference type="AlphaFoldDB" id="A0A8S3QQ50"/>
<dbReference type="OrthoDB" id="5986624at2759"/>
<keyword evidence="3" id="KW-1185">Reference proteome</keyword>
<evidence type="ECO:0000256" key="1">
    <source>
        <dbReference type="SAM" id="MobiDB-lite"/>
    </source>
</evidence>
<dbReference type="SUPFAM" id="SSF57997">
    <property type="entry name" value="Tropomyosin"/>
    <property type="match status" value="1"/>
</dbReference>
<evidence type="ECO:0000313" key="2">
    <source>
        <dbReference type="EMBL" id="CAG2199020.1"/>
    </source>
</evidence>
<proteinExistence type="predicted"/>
<feature type="region of interest" description="Disordered" evidence="1">
    <location>
        <begin position="1"/>
        <end position="33"/>
    </location>
</feature>
<comment type="caution">
    <text evidence="2">The sequence shown here is derived from an EMBL/GenBank/DDBJ whole genome shotgun (WGS) entry which is preliminary data.</text>
</comment>
<reference evidence="2" key="1">
    <citation type="submission" date="2021-03" db="EMBL/GenBank/DDBJ databases">
        <authorList>
            <person name="Bekaert M."/>
        </authorList>
    </citation>
    <scope>NUCLEOTIDE SEQUENCE</scope>
</reference>
<organism evidence="2 3">
    <name type="scientific">Mytilus edulis</name>
    <name type="common">Blue mussel</name>
    <dbReference type="NCBI Taxonomy" id="6550"/>
    <lineage>
        <taxon>Eukaryota</taxon>
        <taxon>Metazoa</taxon>
        <taxon>Spiralia</taxon>
        <taxon>Lophotrochozoa</taxon>
        <taxon>Mollusca</taxon>
        <taxon>Bivalvia</taxon>
        <taxon>Autobranchia</taxon>
        <taxon>Pteriomorphia</taxon>
        <taxon>Mytilida</taxon>
        <taxon>Mytiloidea</taxon>
        <taxon>Mytilidae</taxon>
        <taxon>Mytilinae</taxon>
        <taxon>Mytilus</taxon>
    </lineage>
</organism>
<dbReference type="Proteomes" id="UP000683360">
    <property type="component" value="Unassembled WGS sequence"/>
</dbReference>
<name>A0A8S3QQ50_MYTED</name>
<sequence length="168" mass="19621">MDEVEKSQFDTDDFEHALSSSDPPTTEMKFNTHDQPKSTYVTIHLLSVSELRVKKVSCELQKSSCELRVELRVKSRCSSSARCELRVTKVELRVTKVELRVTKVELRVKKVEFRVTKVELRVTKVELRVTKVELRVTKVELRVTKVELRVTKVELRKNVETKIFNFLV</sequence>